<dbReference type="FunFam" id="3.30.830.10:FF:000028">
    <property type="entry name" value="Insulin-degrading enzyme-like 1 peroxisomal"/>
    <property type="match status" value="1"/>
</dbReference>
<dbReference type="eggNOG" id="KOG0959">
    <property type="taxonomic scope" value="Eukaryota"/>
</dbReference>
<dbReference type="GO" id="GO:0005739">
    <property type="term" value="C:mitochondrion"/>
    <property type="evidence" value="ECO:0000318"/>
    <property type="project" value="GO_Central"/>
</dbReference>
<dbReference type="OrthoDB" id="952271at2759"/>
<dbReference type="PANTHER" id="PTHR43690">
    <property type="entry name" value="NARDILYSIN"/>
    <property type="match status" value="1"/>
</dbReference>
<feature type="domain" description="Peptidase M16 N-terminal" evidence="9">
    <location>
        <begin position="28"/>
        <end position="163"/>
    </location>
</feature>
<gene>
    <name evidence="13" type="ORF">SELMODRAFT_183357</name>
</gene>
<dbReference type="InterPro" id="IPR011249">
    <property type="entry name" value="Metalloenz_LuxS/M16"/>
</dbReference>
<dbReference type="Proteomes" id="UP000001514">
    <property type="component" value="Unassembled WGS sequence"/>
</dbReference>
<dbReference type="Gramene" id="EFJ11243">
    <property type="protein sequence ID" value="EFJ11243"/>
    <property type="gene ID" value="SELMODRAFT_183357"/>
</dbReference>
<evidence type="ECO:0000256" key="4">
    <source>
        <dbReference type="ARBA" id="ARBA00022723"/>
    </source>
</evidence>
<evidence type="ECO:0000259" key="11">
    <source>
        <dbReference type="Pfam" id="PF16187"/>
    </source>
</evidence>
<dbReference type="InterPro" id="IPR007863">
    <property type="entry name" value="Peptidase_M16_C"/>
</dbReference>
<keyword evidence="5" id="KW-0378">Hydrolase</keyword>
<dbReference type="KEGG" id="smo:SELMODRAFT_183357"/>
<evidence type="ECO:0000256" key="7">
    <source>
        <dbReference type="ARBA" id="ARBA00023049"/>
    </source>
</evidence>
<evidence type="ECO:0000256" key="5">
    <source>
        <dbReference type="ARBA" id="ARBA00022801"/>
    </source>
</evidence>
<evidence type="ECO:0000259" key="10">
    <source>
        <dbReference type="Pfam" id="PF05193"/>
    </source>
</evidence>
<keyword evidence="14" id="KW-1185">Reference proteome</keyword>
<dbReference type="Gene3D" id="3.30.830.10">
    <property type="entry name" value="Metalloenzyme, LuxS/M16 peptidase-like"/>
    <property type="match status" value="4"/>
</dbReference>
<proteinExistence type="inferred from homology"/>
<reference evidence="13 14" key="1">
    <citation type="journal article" date="2011" name="Science">
        <title>The Selaginella genome identifies genetic changes associated with the evolution of vascular plants.</title>
        <authorList>
            <person name="Banks J.A."/>
            <person name="Nishiyama T."/>
            <person name="Hasebe M."/>
            <person name="Bowman J.L."/>
            <person name="Gribskov M."/>
            <person name="dePamphilis C."/>
            <person name="Albert V.A."/>
            <person name="Aono N."/>
            <person name="Aoyama T."/>
            <person name="Ambrose B.A."/>
            <person name="Ashton N.W."/>
            <person name="Axtell M.J."/>
            <person name="Barker E."/>
            <person name="Barker M.S."/>
            <person name="Bennetzen J.L."/>
            <person name="Bonawitz N.D."/>
            <person name="Chapple C."/>
            <person name="Cheng C."/>
            <person name="Correa L.G."/>
            <person name="Dacre M."/>
            <person name="DeBarry J."/>
            <person name="Dreyer I."/>
            <person name="Elias M."/>
            <person name="Engstrom E.M."/>
            <person name="Estelle M."/>
            <person name="Feng L."/>
            <person name="Finet C."/>
            <person name="Floyd S.K."/>
            <person name="Frommer W.B."/>
            <person name="Fujita T."/>
            <person name="Gramzow L."/>
            <person name="Gutensohn M."/>
            <person name="Harholt J."/>
            <person name="Hattori M."/>
            <person name="Heyl A."/>
            <person name="Hirai T."/>
            <person name="Hiwatashi Y."/>
            <person name="Ishikawa M."/>
            <person name="Iwata M."/>
            <person name="Karol K.G."/>
            <person name="Koehler B."/>
            <person name="Kolukisaoglu U."/>
            <person name="Kubo M."/>
            <person name="Kurata T."/>
            <person name="Lalonde S."/>
            <person name="Li K."/>
            <person name="Li Y."/>
            <person name="Litt A."/>
            <person name="Lyons E."/>
            <person name="Manning G."/>
            <person name="Maruyama T."/>
            <person name="Michael T.P."/>
            <person name="Mikami K."/>
            <person name="Miyazaki S."/>
            <person name="Morinaga S."/>
            <person name="Murata T."/>
            <person name="Mueller-Roeber B."/>
            <person name="Nelson D.R."/>
            <person name="Obara M."/>
            <person name="Oguri Y."/>
            <person name="Olmstead R.G."/>
            <person name="Onodera N."/>
            <person name="Petersen B.L."/>
            <person name="Pils B."/>
            <person name="Prigge M."/>
            <person name="Rensing S.A."/>
            <person name="Riano-Pachon D.M."/>
            <person name="Roberts A.W."/>
            <person name="Sato Y."/>
            <person name="Scheller H.V."/>
            <person name="Schulz B."/>
            <person name="Schulz C."/>
            <person name="Shakirov E.V."/>
            <person name="Shibagaki N."/>
            <person name="Shinohara N."/>
            <person name="Shippen D.E."/>
            <person name="Soerensen I."/>
            <person name="Sotooka R."/>
            <person name="Sugimoto N."/>
            <person name="Sugita M."/>
            <person name="Sumikawa N."/>
            <person name="Tanurdzic M."/>
            <person name="Theissen G."/>
            <person name="Ulvskov P."/>
            <person name="Wakazuki S."/>
            <person name="Weng J.K."/>
            <person name="Willats W.W."/>
            <person name="Wipf D."/>
            <person name="Wolf P.G."/>
            <person name="Yang L."/>
            <person name="Zimmer A.D."/>
            <person name="Zhu Q."/>
            <person name="Mitros T."/>
            <person name="Hellsten U."/>
            <person name="Loque D."/>
            <person name="Otillar R."/>
            <person name="Salamov A."/>
            <person name="Schmutz J."/>
            <person name="Shapiro H."/>
            <person name="Lindquist E."/>
            <person name="Lucas S."/>
            <person name="Rokhsar D."/>
            <person name="Grigoriev I.V."/>
        </authorList>
    </citation>
    <scope>NUCLEOTIDE SEQUENCE [LARGE SCALE GENOMIC DNA]</scope>
</reference>
<dbReference type="FunFam" id="3.30.830.10:FF:000004">
    <property type="entry name" value="Putative insulin-degrading enzyme"/>
    <property type="match status" value="1"/>
</dbReference>
<dbReference type="OMA" id="LQSDCWR"/>
<dbReference type="GO" id="GO:0043171">
    <property type="term" value="P:peptide catabolic process"/>
    <property type="evidence" value="ECO:0000318"/>
    <property type="project" value="GO_Central"/>
</dbReference>
<dbReference type="Pfam" id="PF22456">
    <property type="entry name" value="PqqF-like_C_4"/>
    <property type="match status" value="1"/>
</dbReference>
<evidence type="ECO:0000256" key="1">
    <source>
        <dbReference type="ARBA" id="ARBA00001947"/>
    </source>
</evidence>
<dbReference type="InterPro" id="IPR001431">
    <property type="entry name" value="Pept_M16_Zn_BS"/>
</dbReference>
<feature type="domain" description="Coenzyme PQQ synthesis protein F-like C-terminal lobe" evidence="12">
    <location>
        <begin position="772"/>
        <end position="865"/>
    </location>
</feature>
<evidence type="ECO:0000256" key="8">
    <source>
        <dbReference type="RuleBase" id="RU004447"/>
    </source>
</evidence>
<dbReference type="GO" id="GO:0005829">
    <property type="term" value="C:cytosol"/>
    <property type="evidence" value="ECO:0000318"/>
    <property type="project" value="GO_Central"/>
</dbReference>
<dbReference type="InterPro" id="IPR011765">
    <property type="entry name" value="Pept_M16_N"/>
</dbReference>
<dbReference type="MEROPS" id="M16.A01"/>
<organism evidence="14">
    <name type="scientific">Selaginella moellendorffii</name>
    <name type="common">Spikemoss</name>
    <dbReference type="NCBI Taxonomy" id="88036"/>
    <lineage>
        <taxon>Eukaryota</taxon>
        <taxon>Viridiplantae</taxon>
        <taxon>Streptophyta</taxon>
        <taxon>Embryophyta</taxon>
        <taxon>Tracheophyta</taxon>
        <taxon>Lycopodiopsida</taxon>
        <taxon>Selaginellales</taxon>
        <taxon>Selaginellaceae</taxon>
        <taxon>Selaginella</taxon>
    </lineage>
</organism>
<dbReference type="PROSITE" id="PS00143">
    <property type="entry name" value="INSULINASE"/>
    <property type="match status" value="1"/>
</dbReference>
<dbReference type="EMBL" id="GL377648">
    <property type="protein sequence ID" value="EFJ11243.1"/>
    <property type="molecule type" value="Genomic_DNA"/>
</dbReference>
<dbReference type="InterPro" id="IPR054734">
    <property type="entry name" value="PqqF-like_C_4"/>
</dbReference>
<evidence type="ECO:0000313" key="13">
    <source>
        <dbReference type="EMBL" id="EFJ11243.1"/>
    </source>
</evidence>
<dbReference type="FunFam" id="3.30.830.10:FF:000003">
    <property type="entry name" value="Insulin-degrading enzyme"/>
    <property type="match status" value="1"/>
</dbReference>
<dbReference type="FunFam" id="3.30.830.10:FF:000005">
    <property type="entry name" value="nardilysin isoform X1"/>
    <property type="match status" value="1"/>
</dbReference>
<keyword evidence="4" id="KW-0479">Metal-binding</keyword>
<dbReference type="InterPro" id="IPR050626">
    <property type="entry name" value="Peptidase_M16"/>
</dbReference>
<keyword evidence="7" id="KW-0482">Metalloprotease</keyword>
<protein>
    <recommendedName>
        <fullName evidence="15">Insulin-degrading enzyme-like 1, peroxisomal</fullName>
    </recommendedName>
</protein>
<dbReference type="GO" id="GO:0051603">
    <property type="term" value="P:proteolysis involved in protein catabolic process"/>
    <property type="evidence" value="ECO:0000318"/>
    <property type="project" value="GO_Central"/>
</dbReference>
<dbReference type="STRING" id="88036.D8SWK7"/>
<dbReference type="Pfam" id="PF05193">
    <property type="entry name" value="Peptidase_M16_C"/>
    <property type="match status" value="1"/>
</dbReference>
<accession>D8SWK7</accession>
<evidence type="ECO:0000313" key="14">
    <source>
        <dbReference type="Proteomes" id="UP000001514"/>
    </source>
</evidence>
<comment type="similarity">
    <text evidence="2 8">Belongs to the peptidase M16 family.</text>
</comment>
<name>D8SWK7_SELML</name>
<dbReference type="Pfam" id="PF16187">
    <property type="entry name" value="Peptidase_M16_M"/>
    <property type="match status" value="1"/>
</dbReference>
<evidence type="ECO:0000256" key="3">
    <source>
        <dbReference type="ARBA" id="ARBA00022670"/>
    </source>
</evidence>
<comment type="cofactor">
    <cofactor evidence="1">
        <name>Zn(2+)</name>
        <dbReference type="ChEBI" id="CHEBI:29105"/>
    </cofactor>
</comment>
<evidence type="ECO:0000259" key="9">
    <source>
        <dbReference type="Pfam" id="PF00675"/>
    </source>
</evidence>
<evidence type="ECO:0000256" key="6">
    <source>
        <dbReference type="ARBA" id="ARBA00022833"/>
    </source>
</evidence>
<dbReference type="HOGENOM" id="CLU_004639_1_1_1"/>
<dbReference type="SUPFAM" id="SSF63411">
    <property type="entry name" value="LuxS/MPP-like metallohydrolase"/>
    <property type="match status" value="4"/>
</dbReference>
<dbReference type="PANTHER" id="PTHR43690:SF18">
    <property type="entry name" value="INSULIN-DEGRADING ENZYME-RELATED"/>
    <property type="match status" value="1"/>
</dbReference>
<evidence type="ECO:0008006" key="15">
    <source>
        <dbReference type="Google" id="ProtNLM"/>
    </source>
</evidence>
<keyword evidence="3" id="KW-0645">Protease</keyword>
<dbReference type="GO" id="GO:0046872">
    <property type="term" value="F:metal ion binding"/>
    <property type="evidence" value="ECO:0007669"/>
    <property type="project" value="UniProtKB-KW"/>
</dbReference>
<dbReference type="InParanoid" id="D8SWK7"/>
<evidence type="ECO:0000259" key="12">
    <source>
        <dbReference type="Pfam" id="PF22456"/>
    </source>
</evidence>
<dbReference type="FunCoup" id="D8SWK7">
    <property type="interactions" value="4592"/>
</dbReference>
<sequence>MGEVRPEIVKPRTDKREYRNVVLRNELRVLLVSDPETDKAAAAMDVNVGSFCDPEELAGLAHFLEHMLFFSSEKYPLEDDYSKFLNEHGGHSNAFTSSEDTNFHFDVNAEHLSQALDRFAQFFICPLMSQDATSREINAVNSEHNKNLTTDRWRFDQVARHVSSKDHPYHKFGTGSLETLDVSPKSKGIDTREELIKFHKFHYSANLMCLCVYGRETLDELEKIVSETFQDIKNTGKMAPSFPGLPFLPEHKQIIIKGVPIKQRHNLELTWLILPELKNYKAGPCRYISHVLGHEADGSLFALLKSLGWASSLSAGENERSSDYSLFSIYIELTDAGQEHMEDIVGFTFQHISLLGRKGVTEALFDEIRTVCEMKFHYQDKYQPMHYVTRLVGSMQLYPVEDWLAGSSLPRTFDPDAIKQEIEFLTPENVRIIWSSKQFEGMTNETEPWYGTSYTAKRVSESLLESWKNAPLDPRLHLPDPNPFIPTDFSLKEANLKMQYPYVLRNSSLSKLWYKPDTKFQTPKACVMIHLHCPECKYSPESSVLSTIFTKLLLDYLNEYAYFAEIAGLQYSIQRTSHGFLLFITGYNHKLYSLLERIVDKAVNFQVKEDRFLVIKEKLMKDYVNYKFQQPYQQAMYYCSLMMEQNRWHIKDYLETLPSLNASDLQAFFPKLFSRIYADCYAAGNMTTKEAEALAELIENRFTSSPSTKTKPLLSSQATEDRITKLDNSEMFYPISGLNPDNENSALHVYLQVGQDETVMNILVELFVLSAKQPAFHQLRSVEQLGYITALVTRNDCGVQGVQFIVQSTVKDPNGVEERVEDFLKSFETTLTNMSDEEFQRNVEALVEIKLEKHKNIYEETNFFWMEIDNGACKFDRQQVEVAALRALTKDELLEFYINHIKSGAPMRRKLSVQIYGKLHMQELELLEDGKNRIKDLFSFKRSQGLYSSLR</sequence>
<dbReference type="AlphaFoldDB" id="D8SWK7"/>
<keyword evidence="6" id="KW-0862">Zinc</keyword>
<dbReference type="Pfam" id="PF00675">
    <property type="entry name" value="Peptidase_M16"/>
    <property type="match status" value="1"/>
</dbReference>
<feature type="domain" description="Peptidase M16 middle/third" evidence="11">
    <location>
        <begin position="376"/>
        <end position="655"/>
    </location>
</feature>
<feature type="domain" description="Peptidase M16 C-terminal" evidence="10">
    <location>
        <begin position="191"/>
        <end position="370"/>
    </location>
</feature>
<dbReference type="InterPro" id="IPR032632">
    <property type="entry name" value="Peptidase_M16_M"/>
</dbReference>
<evidence type="ECO:0000256" key="2">
    <source>
        <dbReference type="ARBA" id="ARBA00007261"/>
    </source>
</evidence>
<dbReference type="GO" id="GO:0004222">
    <property type="term" value="F:metalloendopeptidase activity"/>
    <property type="evidence" value="ECO:0000318"/>
    <property type="project" value="GO_Central"/>
</dbReference>